<evidence type="ECO:0000256" key="6">
    <source>
        <dbReference type="RuleBase" id="RU000471"/>
    </source>
</evidence>
<comment type="caution">
    <text evidence="8">The sequence shown here is derived from an EMBL/GenBank/DDBJ whole genome shotgun (WGS) entry which is preliminary data.</text>
</comment>
<dbReference type="Proteomes" id="UP000613840">
    <property type="component" value="Unassembled WGS sequence"/>
</dbReference>
<keyword evidence="5 6" id="KW-0520">NAD</keyword>
<dbReference type="PROSITE" id="PS00667">
    <property type="entry name" value="COMPLEX1_ND1_1"/>
    <property type="match status" value="1"/>
</dbReference>
<keyword evidence="9" id="KW-1185">Reference proteome</keyword>
<dbReference type="EMBL" id="BMMZ01000005">
    <property type="protein sequence ID" value="GGL63713.1"/>
    <property type="molecule type" value="Genomic_DNA"/>
</dbReference>
<dbReference type="Pfam" id="PF00146">
    <property type="entry name" value="NADHdh"/>
    <property type="match status" value="1"/>
</dbReference>
<evidence type="ECO:0000256" key="7">
    <source>
        <dbReference type="SAM" id="MobiDB-lite"/>
    </source>
</evidence>
<reference evidence="8" key="2">
    <citation type="submission" date="2020-09" db="EMBL/GenBank/DDBJ databases">
        <authorList>
            <person name="Sun Q."/>
            <person name="Zhou Y."/>
        </authorList>
    </citation>
    <scope>NUCLEOTIDE SEQUENCE</scope>
    <source>
        <strain evidence="8">CGMCC 4.7306</strain>
    </source>
</reference>
<feature type="compositionally biased region" description="Acidic residues" evidence="7">
    <location>
        <begin position="381"/>
        <end position="392"/>
    </location>
</feature>
<dbReference type="RefSeq" id="WP_188895483.1">
    <property type="nucleotide sequence ID" value="NZ_BMMZ01000005.1"/>
</dbReference>
<name>A0A917S9N4_9ACTN</name>
<dbReference type="GO" id="GO:0009060">
    <property type="term" value="P:aerobic respiration"/>
    <property type="evidence" value="ECO:0007669"/>
    <property type="project" value="TreeGrafter"/>
</dbReference>
<dbReference type="GO" id="GO:0048038">
    <property type="term" value="F:quinone binding"/>
    <property type="evidence" value="ECO:0007669"/>
    <property type="project" value="UniProtKB-KW"/>
</dbReference>
<feature type="transmembrane region" description="Helical" evidence="5">
    <location>
        <begin position="86"/>
        <end position="108"/>
    </location>
</feature>
<keyword evidence="5" id="KW-0874">Quinone</keyword>
<keyword evidence="5" id="KW-0830">Ubiquinone</keyword>
<feature type="transmembrane region" description="Helical" evidence="5">
    <location>
        <begin position="16"/>
        <end position="40"/>
    </location>
</feature>
<evidence type="ECO:0000256" key="1">
    <source>
        <dbReference type="ARBA" id="ARBA00004141"/>
    </source>
</evidence>
<dbReference type="PANTHER" id="PTHR11432:SF3">
    <property type="entry name" value="NADH-UBIQUINONE OXIDOREDUCTASE CHAIN 1"/>
    <property type="match status" value="1"/>
</dbReference>
<dbReference type="GO" id="GO:0005886">
    <property type="term" value="C:plasma membrane"/>
    <property type="evidence" value="ECO:0007669"/>
    <property type="project" value="UniProtKB-SubCell"/>
</dbReference>
<feature type="transmembrane region" description="Helical" evidence="5">
    <location>
        <begin position="358"/>
        <end position="377"/>
    </location>
</feature>
<dbReference type="NCBIfam" id="NF004741">
    <property type="entry name" value="PRK06076.1-2"/>
    <property type="match status" value="1"/>
</dbReference>
<feature type="transmembrane region" description="Helical" evidence="5">
    <location>
        <begin position="256"/>
        <end position="276"/>
    </location>
</feature>
<protein>
    <recommendedName>
        <fullName evidence="5">NADH-quinone oxidoreductase subunit H</fullName>
        <ecNumber evidence="5">7.1.1.-</ecNumber>
    </recommendedName>
    <alternativeName>
        <fullName evidence="5">NADH dehydrogenase I subunit H</fullName>
    </alternativeName>
    <alternativeName>
        <fullName evidence="5">NDH-1 subunit H</fullName>
    </alternativeName>
</protein>
<feature type="region of interest" description="Disordered" evidence="7">
    <location>
        <begin position="381"/>
        <end position="407"/>
    </location>
</feature>
<feature type="transmembrane region" description="Helical" evidence="5">
    <location>
        <begin position="128"/>
        <end position="147"/>
    </location>
</feature>
<dbReference type="GO" id="GO:0003954">
    <property type="term" value="F:NADH dehydrogenase activity"/>
    <property type="evidence" value="ECO:0007669"/>
    <property type="project" value="TreeGrafter"/>
</dbReference>
<feature type="transmembrane region" description="Helical" evidence="5">
    <location>
        <begin position="199"/>
        <end position="218"/>
    </location>
</feature>
<dbReference type="PANTHER" id="PTHR11432">
    <property type="entry name" value="NADH DEHYDROGENASE SUBUNIT 1"/>
    <property type="match status" value="1"/>
</dbReference>
<evidence type="ECO:0000256" key="4">
    <source>
        <dbReference type="ARBA" id="ARBA00023136"/>
    </source>
</evidence>
<evidence type="ECO:0000256" key="2">
    <source>
        <dbReference type="ARBA" id="ARBA00022692"/>
    </source>
</evidence>
<dbReference type="EC" id="7.1.1.-" evidence="5"/>
<gene>
    <name evidence="5 8" type="primary">nuoH</name>
    <name evidence="8" type="ORF">GCM10011575_22610</name>
</gene>
<keyword evidence="5" id="KW-1003">Cell membrane</keyword>
<evidence type="ECO:0000256" key="5">
    <source>
        <dbReference type="HAMAP-Rule" id="MF_01350"/>
    </source>
</evidence>
<comment type="similarity">
    <text evidence="5 6">Belongs to the complex I subunit 1 family.</text>
</comment>
<dbReference type="PROSITE" id="PS00668">
    <property type="entry name" value="COMPLEX1_ND1_2"/>
    <property type="match status" value="1"/>
</dbReference>
<keyword evidence="4 5" id="KW-0472">Membrane</keyword>
<feature type="transmembrane region" description="Helical" evidence="5">
    <location>
        <begin position="325"/>
        <end position="346"/>
    </location>
</feature>
<keyword evidence="2 5" id="KW-0812">Transmembrane</keyword>
<evidence type="ECO:0000313" key="8">
    <source>
        <dbReference type="EMBL" id="GGL63713.1"/>
    </source>
</evidence>
<keyword evidence="3 5" id="KW-1133">Transmembrane helix</keyword>
<comment type="function">
    <text evidence="5">NDH-1 shuttles electrons from NADH, via FMN and iron-sulfur (Fe-S) centers, to quinones in the respiratory chain. The immediate electron acceptor for the enzyme in this species is believed to be ubiquinone. Couples the redox reaction to proton translocation (for every two electrons transferred, four hydrogen ions are translocated across the cytoplasmic membrane), and thus conserves the redox energy in a proton gradient. This subunit may bind ubiquinone.</text>
</comment>
<dbReference type="HAMAP" id="MF_01350">
    <property type="entry name" value="NDH1_NuoH"/>
    <property type="match status" value="1"/>
</dbReference>
<comment type="catalytic activity">
    <reaction evidence="5">
        <text>a quinone + NADH + 5 H(+)(in) = a quinol + NAD(+) + 4 H(+)(out)</text>
        <dbReference type="Rhea" id="RHEA:57888"/>
        <dbReference type="ChEBI" id="CHEBI:15378"/>
        <dbReference type="ChEBI" id="CHEBI:24646"/>
        <dbReference type="ChEBI" id="CHEBI:57540"/>
        <dbReference type="ChEBI" id="CHEBI:57945"/>
        <dbReference type="ChEBI" id="CHEBI:132124"/>
    </reaction>
</comment>
<sequence>MTLVPMDLSIFMNDPLWIVILKALFGFVLLILFVLFAIVFERKVLGRMQNRPGPTMNGPFGSLQSLADGLKSMLKEDITPSGVDKIVFMIAPAINVIPAVLIFAVIPFAGVVPVGSHHTRLQVTDMPISVLLILGVTSVGIYGVVLAGWASNSTFPLLGGIRASAQMISYEVAMGLSLVAVFLYAGSLSTSEIVDAQRKLWYCLALIPSFVIFVISIFGESNRTPFDLPEGESEIVGGYLTEYSSMRFAMFYMAEYMAMTNVSAVAVTIFLGGYHAPIPFNWLGMDHGYWGLLWFVIKTVLFMFFMVWVRAAVPRFRYDQFMNLGWKWLIPISLVWVLVVATMQTLLKPGNDLRSSPVFWVIVAVIVLAILAAVLFGGGREEEEPEPEDSGEFDAFAGGFPVPPRRGQVLPELAGVVSAEPVATAQDPAHDQQPANGDS</sequence>
<accession>A0A917S9N4</accession>
<comment type="subcellular location">
    <subcellularLocation>
        <location evidence="5 6">Cell membrane</location>
        <topology evidence="5 6">Multi-pass membrane protein</topology>
    </subcellularLocation>
    <subcellularLocation>
        <location evidence="1">Membrane</location>
        <topology evidence="1">Multi-pass membrane protein</topology>
    </subcellularLocation>
</comment>
<feature type="transmembrane region" description="Helical" evidence="5">
    <location>
        <begin position="288"/>
        <end position="313"/>
    </location>
</feature>
<dbReference type="NCBIfam" id="NF004743">
    <property type="entry name" value="PRK06076.1-4"/>
    <property type="match status" value="1"/>
</dbReference>
<dbReference type="GO" id="GO:0016655">
    <property type="term" value="F:oxidoreductase activity, acting on NAD(P)H, quinone or similar compound as acceptor"/>
    <property type="evidence" value="ECO:0007669"/>
    <property type="project" value="UniProtKB-UniRule"/>
</dbReference>
<feature type="transmembrane region" description="Helical" evidence="5">
    <location>
        <begin position="168"/>
        <end position="187"/>
    </location>
</feature>
<dbReference type="AlphaFoldDB" id="A0A917S9N4"/>
<comment type="subunit">
    <text evidence="5">NDH-1 is composed of 14 different subunits. Subunits NuoA, H, J, K, L, M, N constitute the membrane sector of the complex.</text>
</comment>
<evidence type="ECO:0000256" key="3">
    <source>
        <dbReference type="ARBA" id="ARBA00022989"/>
    </source>
</evidence>
<dbReference type="InterPro" id="IPR001694">
    <property type="entry name" value="NADH_UbQ_OxRdtase_su1/FPO"/>
</dbReference>
<evidence type="ECO:0000313" key="9">
    <source>
        <dbReference type="Proteomes" id="UP000613840"/>
    </source>
</evidence>
<dbReference type="InterPro" id="IPR018086">
    <property type="entry name" value="NADH_UbQ_OxRdtase_su1_CS"/>
</dbReference>
<proteinExistence type="inferred from homology"/>
<reference evidence="8" key="1">
    <citation type="journal article" date="2014" name="Int. J. Syst. Evol. Microbiol.">
        <title>Complete genome sequence of Corynebacterium casei LMG S-19264T (=DSM 44701T), isolated from a smear-ripened cheese.</title>
        <authorList>
            <consortium name="US DOE Joint Genome Institute (JGI-PGF)"/>
            <person name="Walter F."/>
            <person name="Albersmeier A."/>
            <person name="Kalinowski J."/>
            <person name="Ruckert C."/>
        </authorList>
    </citation>
    <scope>NUCLEOTIDE SEQUENCE</scope>
    <source>
        <strain evidence="8">CGMCC 4.7306</strain>
    </source>
</reference>
<keyword evidence="5" id="KW-1278">Translocase</keyword>
<organism evidence="8 9">
    <name type="scientific">Microlunatus endophyticus</name>
    <dbReference type="NCBI Taxonomy" id="1716077"/>
    <lineage>
        <taxon>Bacteria</taxon>
        <taxon>Bacillati</taxon>
        <taxon>Actinomycetota</taxon>
        <taxon>Actinomycetes</taxon>
        <taxon>Propionibacteriales</taxon>
        <taxon>Propionibacteriaceae</taxon>
        <taxon>Microlunatus</taxon>
    </lineage>
</organism>